<evidence type="ECO:0000313" key="2">
    <source>
        <dbReference type="Proteomes" id="UP001396334"/>
    </source>
</evidence>
<protein>
    <submittedName>
        <fullName evidence="1">Uncharacterized protein</fullName>
    </submittedName>
</protein>
<keyword evidence="2" id="KW-1185">Reference proteome</keyword>
<dbReference type="EMBL" id="JBBPBN010000021">
    <property type="protein sequence ID" value="KAK9016144.1"/>
    <property type="molecule type" value="Genomic_DNA"/>
</dbReference>
<evidence type="ECO:0000313" key="1">
    <source>
        <dbReference type="EMBL" id="KAK9016144.1"/>
    </source>
</evidence>
<organism evidence="1 2">
    <name type="scientific">Hibiscus sabdariffa</name>
    <name type="common">roselle</name>
    <dbReference type="NCBI Taxonomy" id="183260"/>
    <lineage>
        <taxon>Eukaryota</taxon>
        <taxon>Viridiplantae</taxon>
        <taxon>Streptophyta</taxon>
        <taxon>Embryophyta</taxon>
        <taxon>Tracheophyta</taxon>
        <taxon>Spermatophyta</taxon>
        <taxon>Magnoliopsida</taxon>
        <taxon>eudicotyledons</taxon>
        <taxon>Gunneridae</taxon>
        <taxon>Pentapetalae</taxon>
        <taxon>rosids</taxon>
        <taxon>malvids</taxon>
        <taxon>Malvales</taxon>
        <taxon>Malvaceae</taxon>
        <taxon>Malvoideae</taxon>
        <taxon>Hibiscus</taxon>
    </lineage>
</organism>
<name>A0ABR2RTR8_9ROSI</name>
<proteinExistence type="predicted"/>
<accession>A0ABR2RTR8</accession>
<gene>
    <name evidence="1" type="ORF">V6N11_007224</name>
</gene>
<reference evidence="1 2" key="1">
    <citation type="journal article" date="2024" name="G3 (Bethesda)">
        <title>Genome assembly of Hibiscus sabdariffa L. provides insights into metabolisms of medicinal natural products.</title>
        <authorList>
            <person name="Kim T."/>
        </authorList>
    </citation>
    <scope>NUCLEOTIDE SEQUENCE [LARGE SCALE GENOMIC DNA]</scope>
    <source>
        <strain evidence="1">TK-2024</strain>
        <tissue evidence="1">Old leaves</tissue>
    </source>
</reference>
<comment type="caution">
    <text evidence="1">The sequence shown here is derived from an EMBL/GenBank/DDBJ whole genome shotgun (WGS) entry which is preliminary data.</text>
</comment>
<dbReference type="Proteomes" id="UP001396334">
    <property type="component" value="Unassembled WGS sequence"/>
</dbReference>
<sequence length="84" mass="8778">MNTVKPCSIKDTCRPVGKSAGGNDNLTMMLPACQCQVSSANAVLAGNVRAELPLAPAAPQRSTLSQLGQPNFLFTSSTSCWLLP</sequence>